<keyword evidence="2" id="KW-0378">Hydrolase</keyword>
<dbReference type="InterPro" id="IPR057670">
    <property type="entry name" value="SH3_retrovirus"/>
</dbReference>
<keyword evidence="6" id="KW-1185">Reference proteome</keyword>
<dbReference type="Pfam" id="PF07727">
    <property type="entry name" value="RVT_2"/>
    <property type="match status" value="1"/>
</dbReference>
<comment type="caution">
    <text evidence="5">The sequence shown here is derived from an EMBL/GenBank/DDBJ whole genome shotgun (WGS) entry which is preliminary data.</text>
</comment>
<feature type="compositionally biased region" description="Basic and acidic residues" evidence="3">
    <location>
        <begin position="1048"/>
        <end position="1065"/>
    </location>
</feature>
<feature type="region of interest" description="Disordered" evidence="3">
    <location>
        <begin position="876"/>
        <end position="914"/>
    </location>
</feature>
<evidence type="ECO:0000259" key="4">
    <source>
        <dbReference type="PROSITE" id="PS50994"/>
    </source>
</evidence>
<dbReference type="InterPro" id="IPR036397">
    <property type="entry name" value="RNaseH_sf"/>
</dbReference>
<dbReference type="SUPFAM" id="SSF53098">
    <property type="entry name" value="Ribonuclease H-like"/>
    <property type="match status" value="1"/>
</dbReference>
<dbReference type="InterPro" id="IPR013103">
    <property type="entry name" value="RVT_2"/>
</dbReference>
<evidence type="ECO:0000313" key="6">
    <source>
        <dbReference type="Proteomes" id="UP001151760"/>
    </source>
</evidence>
<feature type="region of interest" description="Disordered" evidence="3">
    <location>
        <begin position="739"/>
        <end position="834"/>
    </location>
</feature>
<dbReference type="Proteomes" id="UP001151760">
    <property type="component" value="Unassembled WGS sequence"/>
</dbReference>
<reference evidence="5" key="2">
    <citation type="submission" date="2022-01" db="EMBL/GenBank/DDBJ databases">
        <authorList>
            <person name="Yamashiro T."/>
            <person name="Shiraishi A."/>
            <person name="Satake H."/>
            <person name="Nakayama K."/>
        </authorList>
    </citation>
    <scope>NUCLEOTIDE SEQUENCE</scope>
</reference>
<dbReference type="PANTHER" id="PTHR42648">
    <property type="entry name" value="TRANSPOSASE, PUTATIVE-RELATED"/>
    <property type="match status" value="1"/>
</dbReference>
<evidence type="ECO:0000256" key="3">
    <source>
        <dbReference type="SAM" id="MobiDB-lite"/>
    </source>
</evidence>
<feature type="domain" description="Integrase catalytic" evidence="4">
    <location>
        <begin position="186"/>
        <end position="310"/>
    </location>
</feature>
<dbReference type="PROSITE" id="PS50994">
    <property type="entry name" value="INTEGRASE"/>
    <property type="match status" value="1"/>
</dbReference>
<dbReference type="InterPro" id="IPR039537">
    <property type="entry name" value="Retrotran_Ty1/copia-like"/>
</dbReference>
<feature type="compositionally biased region" description="Basic and acidic residues" evidence="3">
    <location>
        <begin position="796"/>
        <end position="810"/>
    </location>
</feature>
<dbReference type="InterPro" id="IPR001584">
    <property type="entry name" value="Integrase_cat-core"/>
</dbReference>
<dbReference type="PANTHER" id="PTHR42648:SF21">
    <property type="entry name" value="CYSTEINE-RICH RLK (RECEPTOR-LIKE PROTEIN KINASE) 8"/>
    <property type="match status" value="1"/>
</dbReference>
<protein>
    <submittedName>
        <fullName evidence="5">Retrovirus-related pol polyprotein from transposon TNT 1-94</fullName>
    </submittedName>
</protein>
<gene>
    <name evidence="5" type="ORF">Tco_1121515</name>
</gene>
<dbReference type="EMBL" id="BQNB010021314">
    <property type="protein sequence ID" value="GJU05085.1"/>
    <property type="molecule type" value="Genomic_DNA"/>
</dbReference>
<proteinExistence type="predicted"/>
<organism evidence="5 6">
    <name type="scientific">Tanacetum coccineum</name>
    <dbReference type="NCBI Taxonomy" id="301880"/>
    <lineage>
        <taxon>Eukaryota</taxon>
        <taxon>Viridiplantae</taxon>
        <taxon>Streptophyta</taxon>
        <taxon>Embryophyta</taxon>
        <taxon>Tracheophyta</taxon>
        <taxon>Spermatophyta</taxon>
        <taxon>Magnoliopsida</taxon>
        <taxon>eudicotyledons</taxon>
        <taxon>Gunneridae</taxon>
        <taxon>Pentapetalae</taxon>
        <taxon>asterids</taxon>
        <taxon>campanulids</taxon>
        <taxon>Asterales</taxon>
        <taxon>Asteraceae</taxon>
        <taxon>Asteroideae</taxon>
        <taxon>Anthemideae</taxon>
        <taxon>Anthemidinae</taxon>
        <taxon>Tanacetum</taxon>
    </lineage>
</organism>
<evidence type="ECO:0000256" key="2">
    <source>
        <dbReference type="ARBA" id="ARBA00022801"/>
    </source>
</evidence>
<evidence type="ECO:0000256" key="1">
    <source>
        <dbReference type="ARBA" id="ARBA00022723"/>
    </source>
</evidence>
<name>A0ABQ5IXX7_9ASTR</name>
<accession>A0ABQ5IXX7</accession>
<evidence type="ECO:0000313" key="5">
    <source>
        <dbReference type="EMBL" id="GJU05085.1"/>
    </source>
</evidence>
<sequence>MMEVWLGLMQVMYKKTKYWGINVGICLTSRKVLDAVGPTGRTFTIVGNACPLTKITTTNEVPLRKPTALENETPKLVVTLVYSRKPRKSKINVPVCKSKVVQICSLVFGLWLLQAYDYEIALSSTILSINFLGTVKFENDHVAKILGYGDYQIEENWKSKKKPHKPKSEDTNQEKLYLLHMDLCGPMRVASVNGKKYILVIVDDYSRFTWVKCLRSKDEALDFIIKFLKMIQKVGISHETSVDRSPQQNGVVERRNRTLIEAARTMLIYAKAPLFLWAEAVATNLDKLQPKANIGNFIGYAPTKKAFRIYSRCTRRSIETIHVDFDELTVMAYEHSSSGLALHEMTPATISSGLVPNPPPSTPVDHPAPEVIALIADVVAPEPDASTGLPSSTIVDQDVPSPTLFCNYDAFFTAVEPKMYKDALTQSCWITAMQEELNEFQHLRLDELGGILKNKARLVACGYRQEEGIYFEESFAPVVRLEAIRIFLVFAAHMNMVVYQMDVKTAFLNGNLREEKALYGLKQALRAWYDMLSSFLISQDFSKGLVNPTLFICREGKELLLISQNPRGIFINQSKYALESLKKYGFDSCDPVDTPMVEKSKLDEDKEGKAVDPSHYRGSAYQKALKCGKKDLSVSKRNRTSGTMVSEGFFVGTNSICRMRIHVVVKIHARSTSGSMQLWVIGLGSWSMLRIGLIELYFVNRVSTGRPIFTKALARKLEIYLQNVSSIVILFIPSSEEESWTFSDGDDDDEDDDANKDSDAHDDDDDDDATESDDDGDNITHPKLYTFSTYYNNNEESEKQTDDDKVKDGEEDKEGDVTNVNLEGGDVDMTEDDTTKDTEDAHVTLTAATPVVQQQSSSVSDLVSKFISPTTDEAITTPATTTTIPPPLFPVTQSSQQTPVTTTTTTNPSTTPLPLPNFASVFGFNQRVTALESDLSKLKQSNPFAEAISSIPGIVNEYLGSKMKEAVDVAIQLKSNKLREEAKSKSRILNYLITNAETYQELELKRILMDKIEENKSIDRSDVQKNLYNALVEAYNTDKDLLSSYGDRLSKEAKSSKEPTRKESRTTSSSKGASRSQPTDLNETTHLEFITGDDDVIPARVHKLKASKSSFDEFMATPIDFSTFMINRLKIDHLTQELLTGPTYDLINGSHIHHNLSKTLPLIPNTQRRLVIPFDHFVNNDVEYLKGGSSSRKYTTSITKTKAVDYGQVKWIEDQIPRTTWNVDCDGIPKRLAMFLNLWRYKVVRHRHSNPMIQPELEGSTQGYPLVSVEVLRVNSFTMKMEILLEPASNKLMVEHAEFDESNANVLERFYTSAGNPVKEILLKLNLPDHRILKDGGEDFRYSDTERLSRSDEVLKLKNFKKDATLKLSKSTNQEWYEHVGPEVTRSQDDKVTRWRNEIMLG</sequence>
<feature type="compositionally biased region" description="Low complexity" evidence="3">
    <location>
        <begin position="890"/>
        <end position="912"/>
    </location>
</feature>
<dbReference type="Gene3D" id="3.30.420.10">
    <property type="entry name" value="Ribonuclease H-like superfamily/Ribonuclease H"/>
    <property type="match status" value="2"/>
</dbReference>
<feature type="compositionally biased region" description="Polar residues" evidence="3">
    <location>
        <begin position="1072"/>
        <end position="1084"/>
    </location>
</feature>
<reference evidence="5" key="1">
    <citation type="journal article" date="2022" name="Int. J. Mol. Sci.">
        <title>Draft Genome of Tanacetum Coccineum: Genomic Comparison of Closely Related Tanacetum-Family Plants.</title>
        <authorList>
            <person name="Yamashiro T."/>
            <person name="Shiraishi A."/>
            <person name="Nakayama K."/>
            <person name="Satake H."/>
        </authorList>
    </citation>
    <scope>NUCLEOTIDE SEQUENCE</scope>
</reference>
<dbReference type="InterPro" id="IPR012337">
    <property type="entry name" value="RNaseH-like_sf"/>
</dbReference>
<keyword evidence="1" id="KW-0479">Metal-binding</keyword>
<feature type="region of interest" description="Disordered" evidence="3">
    <location>
        <begin position="1047"/>
        <end position="1084"/>
    </location>
</feature>
<dbReference type="Pfam" id="PF25597">
    <property type="entry name" value="SH3_retrovirus"/>
    <property type="match status" value="1"/>
</dbReference>
<feature type="compositionally biased region" description="Acidic residues" evidence="3">
    <location>
        <begin position="739"/>
        <end position="777"/>
    </location>
</feature>